<dbReference type="PANTHER" id="PTHR10039:SF5">
    <property type="entry name" value="NACHT DOMAIN-CONTAINING PROTEIN"/>
    <property type="match status" value="1"/>
</dbReference>
<sequence>MANASGSSRLYQQIRMSGNSRAHLGDTYHYGPSEDQHILESILETLYYPEMKIRSRNVSDASTDTFEWIYEEGTLRRHDEKGNQKYSGRWESAYEEDQVARSGFATNFRNWLEAADDRVFWITGKPGSGKSTLMKFLRDHESTDASLRKWTDGHRLLVADHFFWLPGDTLQNSVEGLLRALLHDVLKCLSTDLSSARTICGPKRWSLEGSRRSWSLRELKAMIMRIRSATDLRVFFFIDVLDECSPKHSHGQLIDLLLDCSKLPNSKLCISSRSWEDLKVRLNDCLSIELDTLTRLDMLIHADDRLVRATFGQTMDPSAQFEIEELVKALTDRAYGVFLWVELMLREMEVEIRKRRGLQNLRNILEDFPLGLDEYFAKFVYERISKASGNISDTASVLKLASLLHEAKGSMRTASFIPFWLLSNGAYCSSTNYPTSETAKLSEGDVETMLSQTRAFLHESCNDLLVLSNNRNFSRPVYDYIMALPEKILLDEKCPTRFKNTNTLFPDRQQRLICMNFLARTTAVSVGPMLFSGPSRCEITSRLNIASNTKKHAKVSH</sequence>
<evidence type="ECO:0000259" key="2">
    <source>
        <dbReference type="Pfam" id="PF24883"/>
    </source>
</evidence>
<dbReference type="EMBL" id="JAAQHG020000028">
    <property type="protein sequence ID" value="KAL1584114.1"/>
    <property type="molecule type" value="Genomic_DNA"/>
</dbReference>
<dbReference type="InterPro" id="IPR056884">
    <property type="entry name" value="NPHP3-like_N"/>
</dbReference>
<comment type="caution">
    <text evidence="3">The sequence shown here is derived from an EMBL/GenBank/DDBJ whole genome shotgun (WGS) entry which is preliminary data.</text>
</comment>
<proteinExistence type="predicted"/>
<dbReference type="InterPro" id="IPR027417">
    <property type="entry name" value="P-loop_NTPase"/>
</dbReference>
<organism evidence="3 4">
    <name type="scientific">Cladosporium halotolerans</name>
    <dbReference type="NCBI Taxonomy" id="1052096"/>
    <lineage>
        <taxon>Eukaryota</taxon>
        <taxon>Fungi</taxon>
        <taxon>Dikarya</taxon>
        <taxon>Ascomycota</taxon>
        <taxon>Pezizomycotina</taxon>
        <taxon>Dothideomycetes</taxon>
        <taxon>Dothideomycetidae</taxon>
        <taxon>Cladosporiales</taxon>
        <taxon>Cladosporiaceae</taxon>
        <taxon>Cladosporium</taxon>
    </lineage>
</organism>
<reference evidence="3 4" key="1">
    <citation type="journal article" date="2020" name="Microbiol. Resour. Announc.">
        <title>Draft Genome Sequence of a Cladosporium Species Isolated from the Mesophotic Ascidian Didemnum maculosum.</title>
        <authorList>
            <person name="Gioti A."/>
            <person name="Siaperas R."/>
            <person name="Nikolaivits E."/>
            <person name="Le Goff G."/>
            <person name="Ouazzani J."/>
            <person name="Kotoulas G."/>
            <person name="Topakas E."/>
        </authorList>
    </citation>
    <scope>NUCLEOTIDE SEQUENCE [LARGE SCALE GENOMIC DNA]</scope>
    <source>
        <strain evidence="3 4">TM138-S3</strain>
    </source>
</reference>
<dbReference type="RefSeq" id="XP_069227220.1">
    <property type="nucleotide sequence ID" value="XM_069375918.1"/>
</dbReference>
<dbReference type="Gene3D" id="3.40.50.300">
    <property type="entry name" value="P-loop containing nucleotide triphosphate hydrolases"/>
    <property type="match status" value="1"/>
</dbReference>
<gene>
    <name evidence="3" type="ORF">WHR41_07313</name>
</gene>
<dbReference type="Pfam" id="PF24883">
    <property type="entry name" value="NPHP3_N"/>
    <property type="match status" value="1"/>
</dbReference>
<dbReference type="PANTHER" id="PTHR10039">
    <property type="entry name" value="AMELOGENIN"/>
    <property type="match status" value="1"/>
</dbReference>
<evidence type="ECO:0000313" key="3">
    <source>
        <dbReference type="EMBL" id="KAL1584114.1"/>
    </source>
</evidence>
<accession>A0AB34KGQ0</accession>
<keyword evidence="1" id="KW-0677">Repeat</keyword>
<dbReference type="Proteomes" id="UP000803884">
    <property type="component" value="Unassembled WGS sequence"/>
</dbReference>
<dbReference type="GeneID" id="96008756"/>
<keyword evidence="4" id="KW-1185">Reference proteome</keyword>
<evidence type="ECO:0000256" key="1">
    <source>
        <dbReference type="ARBA" id="ARBA00022737"/>
    </source>
</evidence>
<protein>
    <recommendedName>
        <fullName evidence="2">Nephrocystin 3-like N-terminal domain-containing protein</fullName>
    </recommendedName>
</protein>
<dbReference type="AlphaFoldDB" id="A0AB34KGQ0"/>
<dbReference type="SUPFAM" id="SSF52540">
    <property type="entry name" value="P-loop containing nucleoside triphosphate hydrolases"/>
    <property type="match status" value="1"/>
</dbReference>
<feature type="domain" description="Nephrocystin 3-like N-terminal" evidence="2">
    <location>
        <begin position="107"/>
        <end position="273"/>
    </location>
</feature>
<name>A0AB34KGQ0_9PEZI</name>
<evidence type="ECO:0000313" key="4">
    <source>
        <dbReference type="Proteomes" id="UP000803884"/>
    </source>
</evidence>